<dbReference type="GO" id="GO:0003676">
    <property type="term" value="F:nucleic acid binding"/>
    <property type="evidence" value="ECO:0007669"/>
    <property type="project" value="InterPro"/>
</dbReference>
<dbReference type="SUPFAM" id="SSF56219">
    <property type="entry name" value="DNase I-like"/>
    <property type="match status" value="1"/>
</dbReference>
<proteinExistence type="predicted"/>
<evidence type="ECO:0000313" key="4">
    <source>
        <dbReference type="EMBL" id="CAH1981761.1"/>
    </source>
</evidence>
<dbReference type="Pfam" id="PF13358">
    <property type="entry name" value="DDE_3"/>
    <property type="match status" value="1"/>
</dbReference>
<dbReference type="PANTHER" id="PTHR46060:SF1">
    <property type="entry name" value="MARINER MOS1 TRANSPOSASE-LIKE PROTEIN"/>
    <property type="match status" value="1"/>
</dbReference>
<feature type="domain" description="Tc1-like transposase DDE" evidence="1">
    <location>
        <begin position="16"/>
        <end position="167"/>
    </location>
</feature>
<dbReference type="InterPro" id="IPR036691">
    <property type="entry name" value="Endo/exonu/phosph_ase_sf"/>
</dbReference>
<evidence type="ECO:0000259" key="3">
    <source>
        <dbReference type="Pfam" id="PF17906"/>
    </source>
</evidence>
<feature type="domain" description="Mos1 transposase HTH" evidence="3">
    <location>
        <begin position="202"/>
        <end position="250"/>
    </location>
</feature>
<evidence type="ECO:0000259" key="2">
    <source>
        <dbReference type="Pfam" id="PF14529"/>
    </source>
</evidence>
<dbReference type="GO" id="GO:0003824">
    <property type="term" value="F:catalytic activity"/>
    <property type="evidence" value="ECO:0007669"/>
    <property type="project" value="InterPro"/>
</dbReference>
<organism evidence="4 5">
    <name type="scientific">Acanthoscelides obtectus</name>
    <name type="common">Bean weevil</name>
    <name type="synonym">Bruchus obtectus</name>
    <dbReference type="NCBI Taxonomy" id="200917"/>
    <lineage>
        <taxon>Eukaryota</taxon>
        <taxon>Metazoa</taxon>
        <taxon>Ecdysozoa</taxon>
        <taxon>Arthropoda</taxon>
        <taxon>Hexapoda</taxon>
        <taxon>Insecta</taxon>
        <taxon>Pterygota</taxon>
        <taxon>Neoptera</taxon>
        <taxon>Endopterygota</taxon>
        <taxon>Coleoptera</taxon>
        <taxon>Polyphaga</taxon>
        <taxon>Cucujiformia</taxon>
        <taxon>Chrysomeloidea</taxon>
        <taxon>Chrysomelidae</taxon>
        <taxon>Bruchinae</taxon>
        <taxon>Bruchini</taxon>
        <taxon>Acanthoscelides</taxon>
    </lineage>
</organism>
<dbReference type="InterPro" id="IPR041426">
    <property type="entry name" value="Mos1_HTH"/>
</dbReference>
<evidence type="ECO:0000313" key="5">
    <source>
        <dbReference type="Proteomes" id="UP001152888"/>
    </source>
</evidence>
<dbReference type="EMBL" id="CAKOFQ010006913">
    <property type="protein sequence ID" value="CAH1981761.1"/>
    <property type="molecule type" value="Genomic_DNA"/>
</dbReference>
<dbReference type="PANTHER" id="PTHR46060">
    <property type="entry name" value="MARINER MOS1 TRANSPOSASE-LIKE PROTEIN"/>
    <property type="match status" value="1"/>
</dbReference>
<accession>A0A9P0PFB0</accession>
<dbReference type="Gene3D" id="1.10.10.1450">
    <property type="match status" value="1"/>
</dbReference>
<dbReference type="InterPro" id="IPR052709">
    <property type="entry name" value="Transposase-MT_Hybrid"/>
</dbReference>
<evidence type="ECO:0000259" key="1">
    <source>
        <dbReference type="Pfam" id="PF13358"/>
    </source>
</evidence>
<keyword evidence="5" id="KW-1185">Reference proteome</keyword>
<sequence>MWCRQRSLWDREWNSIVFSDESRFCLGMHDGRARVRRRRGERRNPQFFVERHVHHIVGVMVWGAIAYGSRSPLIFIRDNMNAQRYIHEVLEPHLLPYLDTLADPTFQQDNVRPHVARVTIDFFQHNDVTLLPWPPRSPDLSPIEHVWDMMGRRLLNLQRPPQTLEALREQLVVAWNEIPQEDIDHLIRSMPRRVGGKMELNREHFRAIIYYNFQKQLSQLECLAELLSVFGNEATHQSTVSHWYGEFKRGRVRMTDDTGLSDDPRVGAPKTAVTQENDDAVRKLIIENRHVTYREIEASLKISKTKVIPGHIATIPLNEQKTVTADRYTTICLPKVITELRKNNPERRIILHQYNASSHTAQKTRQYLTEENVELLDHPPYSPDISPNDFFTFLKIKTRLRGQRFQSPEEAVDAFKNAVDLLGDFNAHNELWLGSNKTVAAGRAVEAFALTQGLTQLVTSPTFFPRASSHASSLLDLFLTTHPVSYSTAMLSPLSNSDHGVVEVRFRDICFSDADASAVCSSITEIIHVIMEEYIPHTVKVPKPESNGCRRSKHRTFLQNPTVENRQAVYDIKVKHRIISQRNGSRSFWTLANQIEKNFSHSGLRPLTCQDGTIVFDTKAKAEVLSIQRVPYTMRETLDINKASGPDMIPASVLKRCAAELAPVLSHLFQISYESSTFPENWKFAHVQPMLKKGSKTDPYNYRPIALLSVISKRSISWWHAALLTKLPSYGLPENLCRWVADFISSCKISVVIDGFSSSSRNVNAGVPQGSVLAPTLILLHINDLLSCTINPIHSFADPCR</sequence>
<dbReference type="AlphaFoldDB" id="A0A9P0PFB0"/>
<dbReference type="InterPro" id="IPR036397">
    <property type="entry name" value="RNaseH_sf"/>
</dbReference>
<name>A0A9P0PFB0_ACAOB</name>
<feature type="domain" description="Endonuclease/exonuclease/phosphatase" evidence="2">
    <location>
        <begin position="421"/>
        <end position="502"/>
    </location>
</feature>
<reference evidence="4" key="1">
    <citation type="submission" date="2022-03" db="EMBL/GenBank/DDBJ databases">
        <authorList>
            <person name="Sayadi A."/>
        </authorList>
    </citation>
    <scope>NUCLEOTIDE SEQUENCE</scope>
</reference>
<dbReference type="Proteomes" id="UP001152888">
    <property type="component" value="Unassembled WGS sequence"/>
</dbReference>
<dbReference type="Pfam" id="PF14529">
    <property type="entry name" value="Exo_endo_phos_2"/>
    <property type="match status" value="1"/>
</dbReference>
<dbReference type="Pfam" id="PF17906">
    <property type="entry name" value="HTH_48"/>
    <property type="match status" value="1"/>
</dbReference>
<dbReference type="OrthoDB" id="9996331at2759"/>
<gene>
    <name evidence="4" type="ORF">ACAOBT_LOCUS14665</name>
</gene>
<dbReference type="InterPro" id="IPR005135">
    <property type="entry name" value="Endo/exonuclease/phosphatase"/>
</dbReference>
<dbReference type="InterPro" id="IPR038717">
    <property type="entry name" value="Tc1-like_DDE_dom"/>
</dbReference>
<dbReference type="Gene3D" id="3.30.420.10">
    <property type="entry name" value="Ribonuclease H-like superfamily/Ribonuclease H"/>
    <property type="match status" value="2"/>
</dbReference>
<comment type="caution">
    <text evidence="4">The sequence shown here is derived from an EMBL/GenBank/DDBJ whole genome shotgun (WGS) entry which is preliminary data.</text>
</comment>
<protein>
    <submittedName>
        <fullName evidence="4">Uncharacterized protein</fullName>
    </submittedName>
</protein>